<proteinExistence type="predicted"/>
<dbReference type="EMBL" id="BK015412">
    <property type="protein sequence ID" value="DAE05537.1"/>
    <property type="molecule type" value="Genomic_DNA"/>
</dbReference>
<protein>
    <submittedName>
        <fullName evidence="1">Uncharacterized protein</fullName>
    </submittedName>
</protein>
<reference evidence="1" key="1">
    <citation type="journal article" date="2021" name="Proc. Natl. Acad. Sci. U.S.A.">
        <title>A Catalog of Tens of Thousands of Viruses from Human Metagenomes Reveals Hidden Associations with Chronic Diseases.</title>
        <authorList>
            <person name="Tisza M.J."/>
            <person name="Buck C.B."/>
        </authorList>
    </citation>
    <scope>NUCLEOTIDE SEQUENCE</scope>
    <source>
        <strain evidence="1">CtuQh21</strain>
    </source>
</reference>
<name>A0A8S5PGN5_9CAUD</name>
<organism evidence="1">
    <name type="scientific">Podoviridae sp. ctuQh21</name>
    <dbReference type="NCBI Taxonomy" id="2825284"/>
    <lineage>
        <taxon>Viruses</taxon>
        <taxon>Duplodnaviria</taxon>
        <taxon>Heunggongvirae</taxon>
        <taxon>Uroviricota</taxon>
        <taxon>Caudoviricetes</taxon>
    </lineage>
</organism>
<accession>A0A8S5PGN5</accession>
<sequence>MVALGSQWPMLTVEPVMVSVDCGRIDKVLDIELTRQEVF</sequence>
<evidence type="ECO:0000313" key="1">
    <source>
        <dbReference type="EMBL" id="DAE05537.1"/>
    </source>
</evidence>